<dbReference type="Gene3D" id="2.60.40.1180">
    <property type="entry name" value="Golgi alpha-mannosidase II"/>
    <property type="match status" value="1"/>
</dbReference>
<keyword evidence="3" id="KW-0378">Hydrolase</keyword>
<organism evidence="3 4">
    <name type="scientific">Chitinimonas lacunae</name>
    <dbReference type="NCBI Taxonomy" id="1963018"/>
    <lineage>
        <taxon>Bacteria</taxon>
        <taxon>Pseudomonadati</taxon>
        <taxon>Pseudomonadota</taxon>
        <taxon>Betaproteobacteria</taxon>
        <taxon>Neisseriales</taxon>
        <taxon>Chitinibacteraceae</taxon>
        <taxon>Chitinimonas</taxon>
    </lineage>
</organism>
<comment type="caution">
    <text evidence="3">The sequence shown here is derived from an EMBL/GenBank/DDBJ whole genome shotgun (WGS) entry which is preliminary data.</text>
</comment>
<dbReference type="Proteomes" id="UP001595791">
    <property type="component" value="Unassembled WGS sequence"/>
</dbReference>
<dbReference type="Gene3D" id="3.20.20.80">
    <property type="entry name" value="Glycosidases"/>
    <property type="match status" value="1"/>
</dbReference>
<name>A0ABV8MLL6_9NEIS</name>
<evidence type="ECO:0000313" key="3">
    <source>
        <dbReference type="EMBL" id="MFC4157741.1"/>
    </source>
</evidence>
<dbReference type="SUPFAM" id="SSF51011">
    <property type="entry name" value="Glycosyl hydrolase domain"/>
    <property type="match status" value="1"/>
</dbReference>
<dbReference type="GO" id="GO:0016787">
    <property type="term" value="F:hydrolase activity"/>
    <property type="evidence" value="ECO:0007669"/>
    <property type="project" value="UniProtKB-KW"/>
</dbReference>
<dbReference type="Pfam" id="PF00128">
    <property type="entry name" value="Alpha-amylase"/>
    <property type="match status" value="1"/>
</dbReference>
<accession>A0ABV8MLL6</accession>
<sequence length="549" mass="62196">MTDKQNKGEWWRGAVIYQIYPRSFADSNGDGVGDLPGIIDRLPYIASLGVDAIWISPFFKSPMKDFGYDVSDYCDVDPLFGQLADFDRLVAEAHRLGLKVMIDQVLSHCADQHPWFRQSRQSRDNERADWFVWADPKPDGSPPNNWLSVFGGSAWQWEARRRQYYLHNFLASQPDLNFHHPAVQDAMLDTIRFWLERGVDGFRFDACNFHFHDVRLRNNPPAKVADSKTVSAENPYGLQAHKYDKSQPENLAFLRRVRALLDQYGAASVGEVGDDHSLKTMAEYTSGGDKLHMAYSFNLLTTDYSAGYIRQQVEELEDQLKKTGRRLGGAGWGCWSIGNHDSRRVMSRWGKGETDPAMAKMLLAMSASLRGSLCIYQGEELALTEAEIPFEQLQDPYGITFWPEFKGRDGCRTPMPWQAKAAHGGFSSGEPWLPVPAEHLAQAVDGQEPKSESVLNFYRHFLNWRREQPVLRLGDIRFIDAAEPLLVFERRHQGRRWLCAFNLGRAPLRLTLPADCRGGRLLEGHGLGGATLQPDQLEFAPYGGALVEL</sequence>
<evidence type="ECO:0000259" key="2">
    <source>
        <dbReference type="SMART" id="SM00642"/>
    </source>
</evidence>
<protein>
    <submittedName>
        <fullName evidence="3">Alpha-amylase family glycosyl hydrolase</fullName>
    </submittedName>
</protein>
<dbReference type="SUPFAM" id="SSF51445">
    <property type="entry name" value="(Trans)glycosidases"/>
    <property type="match status" value="1"/>
</dbReference>
<reference evidence="4" key="1">
    <citation type="journal article" date="2019" name="Int. J. Syst. Evol. Microbiol.">
        <title>The Global Catalogue of Microorganisms (GCM) 10K type strain sequencing project: providing services to taxonomists for standard genome sequencing and annotation.</title>
        <authorList>
            <consortium name="The Broad Institute Genomics Platform"/>
            <consortium name="The Broad Institute Genome Sequencing Center for Infectious Disease"/>
            <person name="Wu L."/>
            <person name="Ma J."/>
        </authorList>
    </citation>
    <scope>NUCLEOTIDE SEQUENCE [LARGE SCALE GENOMIC DNA]</scope>
    <source>
        <strain evidence="4">LMG 29894</strain>
    </source>
</reference>
<feature type="domain" description="Glycosyl hydrolase family 13 catalytic" evidence="2">
    <location>
        <begin position="18"/>
        <end position="412"/>
    </location>
</feature>
<dbReference type="PANTHER" id="PTHR10357">
    <property type="entry name" value="ALPHA-AMYLASE FAMILY MEMBER"/>
    <property type="match status" value="1"/>
</dbReference>
<keyword evidence="4" id="KW-1185">Reference proteome</keyword>
<dbReference type="EMBL" id="JBHSBU010000001">
    <property type="protein sequence ID" value="MFC4157741.1"/>
    <property type="molecule type" value="Genomic_DNA"/>
</dbReference>
<evidence type="ECO:0000256" key="1">
    <source>
        <dbReference type="ARBA" id="ARBA00008061"/>
    </source>
</evidence>
<dbReference type="Gene3D" id="3.90.400.10">
    <property type="entry name" value="Oligo-1,6-glucosidase, Domain 2"/>
    <property type="match status" value="1"/>
</dbReference>
<proteinExistence type="inferred from homology"/>
<comment type="similarity">
    <text evidence="1">Belongs to the glycosyl hydrolase 13 family.</text>
</comment>
<dbReference type="InterPro" id="IPR045857">
    <property type="entry name" value="O16G_dom_2"/>
</dbReference>
<gene>
    <name evidence="3" type="ORF">ACFOW7_00085</name>
</gene>
<evidence type="ECO:0000313" key="4">
    <source>
        <dbReference type="Proteomes" id="UP001595791"/>
    </source>
</evidence>
<dbReference type="SMART" id="SM00642">
    <property type="entry name" value="Aamy"/>
    <property type="match status" value="1"/>
</dbReference>
<dbReference type="PANTHER" id="PTHR10357:SF179">
    <property type="entry name" value="NEUTRAL AND BASIC AMINO ACID TRANSPORT PROTEIN RBAT"/>
    <property type="match status" value="1"/>
</dbReference>
<dbReference type="InterPro" id="IPR017853">
    <property type="entry name" value="GH"/>
</dbReference>
<dbReference type="InterPro" id="IPR013780">
    <property type="entry name" value="Glyco_hydro_b"/>
</dbReference>
<dbReference type="CDD" id="cd11330">
    <property type="entry name" value="AmyAc_OligoGlu"/>
    <property type="match status" value="1"/>
</dbReference>
<dbReference type="InterPro" id="IPR006047">
    <property type="entry name" value="GH13_cat_dom"/>
</dbReference>
<dbReference type="RefSeq" id="WP_378159693.1">
    <property type="nucleotide sequence ID" value="NZ_JBHSBU010000001.1"/>
</dbReference>